<dbReference type="EMBL" id="BDJL01000035">
    <property type="protein sequence ID" value="GAV25291.1"/>
    <property type="molecule type" value="Genomic_DNA"/>
</dbReference>
<dbReference type="Proteomes" id="UP000187338">
    <property type="component" value="Unassembled WGS sequence"/>
</dbReference>
<keyword evidence="2" id="KW-1185">Reference proteome</keyword>
<evidence type="ECO:0000313" key="1">
    <source>
        <dbReference type="EMBL" id="GAV25291.1"/>
    </source>
</evidence>
<gene>
    <name evidence="1" type="ORF">ciss_12240</name>
</gene>
<sequence>MAVLSKEQLAELEVLLGRIKGVNAARVVLDAEGKVDEIHLLAGSSRSPKQIVRDVESALLASFNIAIDHKKISIAQVEGGDTEDDSREEIRPQVAKVDMALEQNIVRVNVELTIGESKISGSAEGPATSQNRKRLLAIATVCAVENFLNKNGIFVVEDVQELYISGKKAMVVAVAAILGREEENYLGAAYANGDEREAVVKATLAAINRRLRFFVEK</sequence>
<name>A0A1L8D2H7_9THEO</name>
<dbReference type="OrthoDB" id="43591at2"/>
<evidence type="ECO:0000313" key="2">
    <source>
        <dbReference type="Proteomes" id="UP000187338"/>
    </source>
</evidence>
<comment type="caution">
    <text evidence="1">The sequence shown here is derived from an EMBL/GenBank/DDBJ whole genome shotgun (WGS) entry which is preliminary data.</text>
</comment>
<accession>A0A1L8D2H7</accession>
<reference evidence="2" key="1">
    <citation type="submission" date="2016-12" db="EMBL/GenBank/DDBJ databases">
        <title>Draft Genome Sequences od Carboxydothermus pertinax and islandicus, Hydrogenogenic Carboxydotrophic Bacteria.</title>
        <authorList>
            <person name="Fukuyama Y."/>
            <person name="Ohmae K."/>
            <person name="Yoneda Y."/>
            <person name="Yoshida T."/>
            <person name="Sako Y."/>
        </authorList>
    </citation>
    <scope>NUCLEOTIDE SEQUENCE [LARGE SCALE GENOMIC DNA]</scope>
    <source>
        <strain evidence="2">SET</strain>
    </source>
</reference>
<proteinExistence type="predicted"/>
<dbReference type="STRING" id="661089.ciss_12240"/>
<protein>
    <submittedName>
        <fullName evidence="1">Uncharacterized protein</fullName>
    </submittedName>
</protein>
<dbReference type="AlphaFoldDB" id="A0A1L8D2H7"/>
<organism evidence="1 2">
    <name type="scientific">Carboxydothermus islandicus</name>
    <dbReference type="NCBI Taxonomy" id="661089"/>
    <lineage>
        <taxon>Bacteria</taxon>
        <taxon>Bacillati</taxon>
        <taxon>Bacillota</taxon>
        <taxon>Clostridia</taxon>
        <taxon>Thermoanaerobacterales</taxon>
        <taxon>Thermoanaerobacteraceae</taxon>
        <taxon>Carboxydothermus</taxon>
    </lineage>
</organism>
<dbReference type="RefSeq" id="WP_075865446.1">
    <property type="nucleotide sequence ID" value="NZ_BDJL01000035.1"/>
</dbReference>